<sequence>MKARDKSGQIQSKRFSKEADFIIALNRNENYDHSASDRLVASERHLATGRHTEK</sequence>
<dbReference type="RefSeq" id="WP_188317714.1">
    <property type="nucleotide sequence ID" value="NZ_CAXTKO020000001.1"/>
</dbReference>
<evidence type="ECO:0000313" key="2">
    <source>
        <dbReference type="Proteomes" id="UP000189660"/>
    </source>
</evidence>
<name>A0A1U9MCN4_9HYPH</name>
<reference evidence="1 2" key="1">
    <citation type="submission" date="2016-11" db="EMBL/GenBank/DDBJ databases">
        <title>Comparative genomics of Bartonella apis.</title>
        <authorList>
            <person name="Engel P."/>
        </authorList>
    </citation>
    <scope>NUCLEOTIDE SEQUENCE [LARGE SCALE GENOMIC DNA]</scope>
    <source>
        <strain evidence="1 2">BBC0178</strain>
    </source>
</reference>
<dbReference type="Proteomes" id="UP000189660">
    <property type="component" value="Chromosome"/>
</dbReference>
<proteinExistence type="predicted"/>
<gene>
    <name evidence="1" type="ORF">BBC0178_015910</name>
</gene>
<organism evidence="1 2">
    <name type="scientific">Bartonella apihabitans</name>
    <dbReference type="NCBI Taxonomy" id="2750929"/>
    <lineage>
        <taxon>Bacteria</taxon>
        <taxon>Pseudomonadati</taxon>
        <taxon>Pseudomonadota</taxon>
        <taxon>Alphaproteobacteria</taxon>
        <taxon>Hyphomicrobiales</taxon>
        <taxon>Bartonellaceae</taxon>
        <taxon>Bartonella</taxon>
    </lineage>
</organism>
<evidence type="ECO:0000313" key="1">
    <source>
        <dbReference type="EMBL" id="AQT43046.1"/>
    </source>
</evidence>
<dbReference type="EMBL" id="CP015820">
    <property type="protein sequence ID" value="AQT43046.1"/>
    <property type="molecule type" value="Genomic_DNA"/>
</dbReference>
<dbReference type="AlphaFoldDB" id="A0A1U9MCN4"/>
<keyword evidence="2" id="KW-1185">Reference proteome</keyword>
<accession>A0A1U9MCN4</accession>
<dbReference type="KEGG" id="bapa:BBC0178_015910"/>
<protein>
    <submittedName>
        <fullName evidence="1">Uncharacterized protein</fullName>
    </submittedName>
</protein>